<proteinExistence type="predicted"/>
<evidence type="ECO:0000313" key="2">
    <source>
        <dbReference type="Proteomes" id="UP000245884"/>
    </source>
</evidence>
<sequence length="155" mass="17400">MTYSSQPASQQALYDKLVAQERVIQSAAMPQAETPSCLNLFDRWATCFALTPQFTHVYRYGVFNDCADKLDDFKFCLTLKGLDRAQRHEAFVERKARAMATRRMPGGDTSEEIWTLRQDNAGNGVVDPTFVDPAFLQANLQQDEGGKGGQQSRKV</sequence>
<dbReference type="AlphaFoldDB" id="A0A316ULV2"/>
<dbReference type="Proteomes" id="UP000245884">
    <property type="component" value="Unassembled WGS sequence"/>
</dbReference>
<dbReference type="OrthoDB" id="2017405at2759"/>
<name>A0A316ULV2_9BASI</name>
<protein>
    <submittedName>
        <fullName evidence="1">Uncharacterized protein</fullName>
    </submittedName>
</protein>
<dbReference type="GeneID" id="37028430"/>
<dbReference type="Pfam" id="PF11326">
    <property type="entry name" value="PANTS-like"/>
    <property type="match status" value="1"/>
</dbReference>
<organism evidence="1 2">
    <name type="scientific">Jaminaea rosea</name>
    <dbReference type="NCBI Taxonomy" id="1569628"/>
    <lineage>
        <taxon>Eukaryota</taxon>
        <taxon>Fungi</taxon>
        <taxon>Dikarya</taxon>
        <taxon>Basidiomycota</taxon>
        <taxon>Ustilaginomycotina</taxon>
        <taxon>Exobasidiomycetes</taxon>
        <taxon>Microstromatales</taxon>
        <taxon>Microstromatales incertae sedis</taxon>
        <taxon>Jaminaea</taxon>
    </lineage>
</organism>
<dbReference type="RefSeq" id="XP_025360849.1">
    <property type="nucleotide sequence ID" value="XM_025506607.1"/>
</dbReference>
<dbReference type="EMBL" id="KZ819672">
    <property type="protein sequence ID" value="PWN26237.1"/>
    <property type="molecule type" value="Genomic_DNA"/>
</dbReference>
<dbReference type="InterPro" id="IPR021475">
    <property type="entry name" value="Pants/Emi1-like"/>
</dbReference>
<reference evidence="1 2" key="1">
    <citation type="journal article" date="2018" name="Mol. Biol. Evol.">
        <title>Broad Genomic Sampling Reveals a Smut Pathogenic Ancestry of the Fungal Clade Ustilaginomycotina.</title>
        <authorList>
            <person name="Kijpornyongpan T."/>
            <person name="Mondo S.J."/>
            <person name="Barry K."/>
            <person name="Sandor L."/>
            <person name="Lee J."/>
            <person name="Lipzen A."/>
            <person name="Pangilinan J."/>
            <person name="LaButti K."/>
            <person name="Hainaut M."/>
            <person name="Henrissat B."/>
            <person name="Grigoriev I.V."/>
            <person name="Spatafora J.W."/>
            <person name="Aime M.C."/>
        </authorList>
    </citation>
    <scope>NUCLEOTIDE SEQUENCE [LARGE SCALE GENOMIC DNA]</scope>
    <source>
        <strain evidence="1 2">MCA 5214</strain>
    </source>
</reference>
<dbReference type="PANTHER" id="PTHR28052:SF1">
    <property type="entry name" value="UPF0545 PROTEIN C22ORF39"/>
    <property type="match status" value="1"/>
</dbReference>
<evidence type="ECO:0000313" key="1">
    <source>
        <dbReference type="EMBL" id="PWN26237.1"/>
    </source>
</evidence>
<keyword evidence="2" id="KW-1185">Reference proteome</keyword>
<dbReference type="STRING" id="1569628.A0A316ULV2"/>
<gene>
    <name evidence="1" type="ORF">BDZ90DRAFT_233369</name>
</gene>
<dbReference type="PANTHER" id="PTHR28052">
    <property type="entry name" value="UPF0545 PROTEIN C22ORF39"/>
    <property type="match status" value="1"/>
</dbReference>
<accession>A0A316ULV2</accession>